<dbReference type="GO" id="GO:0006282">
    <property type="term" value="P:regulation of DNA repair"/>
    <property type="evidence" value="ECO:0007669"/>
    <property type="project" value="InterPro"/>
</dbReference>
<evidence type="ECO:0000313" key="9">
    <source>
        <dbReference type="Proteomes" id="UP000663829"/>
    </source>
</evidence>
<dbReference type="GO" id="GO:0009225">
    <property type="term" value="P:nucleotide-sugar metabolic process"/>
    <property type="evidence" value="ECO:0007669"/>
    <property type="project" value="TreeGrafter"/>
</dbReference>
<dbReference type="InterPro" id="IPR007724">
    <property type="entry name" value="Poly_GlycHdrlase"/>
</dbReference>
<feature type="region of interest" description="Disordered" evidence="4">
    <location>
        <begin position="523"/>
        <end position="559"/>
    </location>
</feature>
<evidence type="ECO:0000259" key="5">
    <source>
        <dbReference type="Pfam" id="PF05028"/>
    </source>
</evidence>
<dbReference type="EMBL" id="CAJNOQ010002971">
    <property type="protein sequence ID" value="CAF0988484.1"/>
    <property type="molecule type" value="Genomic_DNA"/>
</dbReference>
<dbReference type="Pfam" id="PF20811">
    <property type="entry name" value="PARG_cat_N"/>
    <property type="match status" value="1"/>
</dbReference>
<dbReference type="EMBL" id="CAJOBC010002971">
    <property type="protein sequence ID" value="CAF3760643.1"/>
    <property type="molecule type" value="Genomic_DNA"/>
</dbReference>
<dbReference type="GO" id="GO:0005975">
    <property type="term" value="P:carbohydrate metabolic process"/>
    <property type="evidence" value="ECO:0007669"/>
    <property type="project" value="InterPro"/>
</dbReference>
<feature type="compositionally biased region" description="Basic and acidic residues" evidence="4">
    <location>
        <begin position="528"/>
        <end position="543"/>
    </location>
</feature>
<dbReference type="InterPro" id="IPR046372">
    <property type="entry name" value="PARG_cat_C"/>
</dbReference>
<sequence>MTSFRQTENCFHQYLLSSVLNNEACDDTWDSDHVQMPCSPNNLMSDGTSRWSKICAMLTALKQACELKTVSLEHLKLVLTSYSQRIIKIECLEQLLNQYTSNERARFLTVVLPNIIELVLHVQSICRQTPILLKANTNRAITMSQKQCASLLACAFLCVYPNRRKNTNYQSINFDVKLFDVSLYFQVPDGVVTFRRSCLSMSMIPVWDQSTKPLATLHLPELGKIEDMKGYVQVDFVNKYIGGTVLQNGCVQEVIRFVICPEMIIALLLCEELTDNENVSATGCERFCSYGGDADTFYYNGDYVDQTVKDHLGQRTCQVVIVNTNHFQHVAIEYQTDNIERELANSYCAFASLGKGIRYGVKGVTTAKKRCEVFHGSQELKALIQLIAASEVQCDMIYFALDDPLFRTKFLDVYNHILKNKLCVKDVHHLTVQYGELREKPKMPLFDFIVKSNINTVIRIQQTRDLPFTVDHGVSLHHELLDNVATNEFVQDTKRKRVTISNETNINSKISRTCDTRMVISDDFDDMSMDRENDSFRSEKNENDTADNSSGNSPEDIDQSQNLFDLSSITIGTSTKKEFNHTLALTYEFELTEIDLSKLSNIRNHLKIPNKVSKIQKQQHENTSANNNKHRVNVEYFYVLLPYLKKFNPYCGLCIQQRYFGKRSMPHDLLLKCLLTCNGRPNCKFRCSLAVQNSGQCTIICANNEINHSKKQRICRPIRAPIRNVLKDKFKAGATVKNVHDQYASERTLSEKSSFNYDLIGTSQKIFKKIKAEAMNSVDQNRKNS</sequence>
<comment type="similarity">
    <text evidence="1">Belongs to the poly(ADP-ribose) glycohydrolase family.</text>
</comment>
<dbReference type="EC" id="3.2.1.143" evidence="2"/>
<evidence type="ECO:0000256" key="2">
    <source>
        <dbReference type="ARBA" id="ARBA00012255"/>
    </source>
</evidence>
<feature type="compositionally biased region" description="Polar residues" evidence="4">
    <location>
        <begin position="546"/>
        <end position="559"/>
    </location>
</feature>
<protein>
    <recommendedName>
        <fullName evidence="2">poly(ADP-ribose) glycohydrolase</fullName>
        <ecNumber evidence="2">3.2.1.143</ecNumber>
    </recommendedName>
</protein>
<dbReference type="PANTHER" id="PTHR12837">
    <property type="entry name" value="POLY ADP-RIBOSE GLYCOHYDROLASE"/>
    <property type="match status" value="1"/>
</dbReference>
<dbReference type="Pfam" id="PF05028">
    <property type="entry name" value="PARG_cat_C"/>
    <property type="match status" value="1"/>
</dbReference>
<dbReference type="OrthoDB" id="1937899at2759"/>
<dbReference type="Proteomes" id="UP000681722">
    <property type="component" value="Unassembled WGS sequence"/>
</dbReference>
<feature type="domain" description="PARG helical" evidence="6">
    <location>
        <begin position="100"/>
        <end position="180"/>
    </location>
</feature>
<dbReference type="AlphaFoldDB" id="A0A814FRG4"/>
<name>A0A814FRG4_9BILA</name>
<comment type="caution">
    <text evidence="7">The sequence shown here is derived from an EMBL/GenBank/DDBJ whole genome shotgun (WGS) entry which is preliminary data.</text>
</comment>
<dbReference type="GO" id="GO:0005634">
    <property type="term" value="C:nucleus"/>
    <property type="evidence" value="ECO:0007669"/>
    <property type="project" value="TreeGrafter"/>
</dbReference>
<evidence type="ECO:0000259" key="6">
    <source>
        <dbReference type="Pfam" id="PF20811"/>
    </source>
</evidence>
<dbReference type="GO" id="GO:1990966">
    <property type="term" value="P:ATP generation from poly-ADP-D-ribose"/>
    <property type="evidence" value="ECO:0007669"/>
    <property type="project" value="TreeGrafter"/>
</dbReference>
<feature type="domain" description="PARG catalytic Macro" evidence="5">
    <location>
        <begin position="205"/>
        <end position="404"/>
    </location>
</feature>
<evidence type="ECO:0000256" key="1">
    <source>
        <dbReference type="ARBA" id="ARBA00009545"/>
    </source>
</evidence>
<dbReference type="PANTHER" id="PTHR12837:SF0">
    <property type="entry name" value="POLY(ADP-RIBOSE) GLYCOHYDROLASE"/>
    <property type="match status" value="1"/>
</dbReference>
<evidence type="ECO:0000313" key="8">
    <source>
        <dbReference type="EMBL" id="CAF3760643.1"/>
    </source>
</evidence>
<dbReference type="InterPro" id="IPR048362">
    <property type="entry name" value="PARG_helical"/>
</dbReference>
<evidence type="ECO:0000313" key="7">
    <source>
        <dbReference type="EMBL" id="CAF0988484.1"/>
    </source>
</evidence>
<dbReference type="GO" id="GO:0004649">
    <property type="term" value="F:poly(ADP-ribose) glycohydrolase activity"/>
    <property type="evidence" value="ECO:0007669"/>
    <property type="project" value="UniProtKB-EC"/>
</dbReference>
<keyword evidence="9" id="KW-1185">Reference proteome</keyword>
<evidence type="ECO:0000256" key="3">
    <source>
        <dbReference type="ARBA" id="ARBA00022801"/>
    </source>
</evidence>
<keyword evidence="3" id="KW-0378">Hydrolase</keyword>
<evidence type="ECO:0000256" key="4">
    <source>
        <dbReference type="SAM" id="MobiDB-lite"/>
    </source>
</evidence>
<dbReference type="GO" id="GO:0005737">
    <property type="term" value="C:cytoplasm"/>
    <property type="evidence" value="ECO:0007669"/>
    <property type="project" value="TreeGrafter"/>
</dbReference>
<organism evidence="7 9">
    <name type="scientific">Didymodactylos carnosus</name>
    <dbReference type="NCBI Taxonomy" id="1234261"/>
    <lineage>
        <taxon>Eukaryota</taxon>
        <taxon>Metazoa</taxon>
        <taxon>Spiralia</taxon>
        <taxon>Gnathifera</taxon>
        <taxon>Rotifera</taxon>
        <taxon>Eurotatoria</taxon>
        <taxon>Bdelloidea</taxon>
        <taxon>Philodinida</taxon>
        <taxon>Philodinidae</taxon>
        <taxon>Didymodactylos</taxon>
    </lineage>
</organism>
<dbReference type="Proteomes" id="UP000663829">
    <property type="component" value="Unassembled WGS sequence"/>
</dbReference>
<accession>A0A814FRG4</accession>
<proteinExistence type="inferred from homology"/>
<gene>
    <name evidence="7" type="ORF">GPM918_LOCUS13127</name>
    <name evidence="8" type="ORF">SRO942_LOCUS13127</name>
</gene>
<reference evidence="7" key="1">
    <citation type="submission" date="2021-02" db="EMBL/GenBank/DDBJ databases">
        <authorList>
            <person name="Nowell W R."/>
        </authorList>
    </citation>
    <scope>NUCLEOTIDE SEQUENCE</scope>
</reference>